<evidence type="ECO:0000313" key="3">
    <source>
        <dbReference type="WBParaSite" id="Smp_328620.1"/>
    </source>
</evidence>
<dbReference type="InParanoid" id="A0A5K4F8R0"/>
<dbReference type="WBParaSite" id="Smp_328620.1">
    <property type="protein sequence ID" value="Smp_328620.1"/>
    <property type="gene ID" value="Smp_328620"/>
</dbReference>
<feature type="region of interest" description="Disordered" evidence="1">
    <location>
        <begin position="95"/>
        <end position="123"/>
    </location>
</feature>
<evidence type="ECO:0000313" key="2">
    <source>
        <dbReference type="Proteomes" id="UP000008854"/>
    </source>
</evidence>
<evidence type="ECO:0000256" key="1">
    <source>
        <dbReference type="SAM" id="MobiDB-lite"/>
    </source>
</evidence>
<dbReference type="Proteomes" id="UP000008854">
    <property type="component" value="Unassembled WGS sequence"/>
</dbReference>
<reference evidence="3" key="2">
    <citation type="submission" date="2019-11" db="UniProtKB">
        <authorList>
            <consortium name="WormBaseParasite"/>
        </authorList>
    </citation>
    <scope>IDENTIFICATION</scope>
    <source>
        <strain evidence="3">Puerto Rican</strain>
    </source>
</reference>
<name>A0A5K4F8R0_SCHMA</name>
<feature type="compositionally biased region" description="Polar residues" evidence="1">
    <location>
        <begin position="107"/>
        <end position="123"/>
    </location>
</feature>
<dbReference type="AlphaFoldDB" id="A0A5K4F8R0"/>
<protein>
    <submittedName>
        <fullName evidence="3">Ovule protein</fullName>
    </submittedName>
</protein>
<sequence>MNRMNYHSNSPHLIKKTKETDVTLKSGKINGFSSRFYHDIPRTSIYGSQDLYFLHYNSKDVEVIKNVREGIIQVFETLRRGYKNERFSIGNRMSINTPDLPSKKSKAQNISRKNSSGYYTNQRSKTRACDRFLPVEEKSVRSNSTITSYLKTV</sequence>
<dbReference type="ExpressionAtlas" id="A0A5K4F8R0">
    <property type="expression patterns" value="baseline"/>
</dbReference>
<reference evidence="2" key="1">
    <citation type="journal article" date="2012" name="PLoS Negl. Trop. Dis.">
        <title>A systematically improved high quality genome and transcriptome of the human blood fluke Schistosoma mansoni.</title>
        <authorList>
            <person name="Protasio A.V."/>
            <person name="Tsai I.J."/>
            <person name="Babbage A."/>
            <person name="Nichol S."/>
            <person name="Hunt M."/>
            <person name="Aslett M.A."/>
            <person name="De Silva N."/>
            <person name="Velarde G.S."/>
            <person name="Anderson T.J."/>
            <person name="Clark R.C."/>
            <person name="Davidson C."/>
            <person name="Dillon G.P."/>
            <person name="Holroyd N.E."/>
            <person name="LoVerde P.T."/>
            <person name="Lloyd C."/>
            <person name="McQuillan J."/>
            <person name="Oliveira G."/>
            <person name="Otto T.D."/>
            <person name="Parker-Manuel S.J."/>
            <person name="Quail M.A."/>
            <person name="Wilson R.A."/>
            <person name="Zerlotini A."/>
            <person name="Dunne D.W."/>
            <person name="Berriman M."/>
        </authorList>
    </citation>
    <scope>NUCLEOTIDE SEQUENCE [LARGE SCALE GENOMIC DNA]</scope>
    <source>
        <strain evidence="2">Puerto Rican</strain>
    </source>
</reference>
<proteinExistence type="predicted"/>
<organism evidence="2 3">
    <name type="scientific">Schistosoma mansoni</name>
    <name type="common">Blood fluke</name>
    <dbReference type="NCBI Taxonomy" id="6183"/>
    <lineage>
        <taxon>Eukaryota</taxon>
        <taxon>Metazoa</taxon>
        <taxon>Spiralia</taxon>
        <taxon>Lophotrochozoa</taxon>
        <taxon>Platyhelminthes</taxon>
        <taxon>Trematoda</taxon>
        <taxon>Digenea</taxon>
        <taxon>Strigeidida</taxon>
        <taxon>Schistosomatoidea</taxon>
        <taxon>Schistosomatidae</taxon>
        <taxon>Schistosoma</taxon>
    </lineage>
</organism>
<keyword evidence="2" id="KW-1185">Reference proteome</keyword>
<accession>A0A5K4F8R0</accession>